<keyword evidence="2" id="KW-1185">Reference proteome</keyword>
<dbReference type="InterPro" id="IPR043502">
    <property type="entry name" value="DNA/RNA_pol_sf"/>
</dbReference>
<dbReference type="InterPro" id="IPR043128">
    <property type="entry name" value="Rev_trsase/Diguanyl_cyclase"/>
</dbReference>
<organism evidence="1 2">
    <name type="scientific">Tanacetum coccineum</name>
    <dbReference type="NCBI Taxonomy" id="301880"/>
    <lineage>
        <taxon>Eukaryota</taxon>
        <taxon>Viridiplantae</taxon>
        <taxon>Streptophyta</taxon>
        <taxon>Embryophyta</taxon>
        <taxon>Tracheophyta</taxon>
        <taxon>Spermatophyta</taxon>
        <taxon>Magnoliopsida</taxon>
        <taxon>eudicotyledons</taxon>
        <taxon>Gunneridae</taxon>
        <taxon>Pentapetalae</taxon>
        <taxon>asterids</taxon>
        <taxon>campanulids</taxon>
        <taxon>Asterales</taxon>
        <taxon>Asteraceae</taxon>
        <taxon>Asteroideae</taxon>
        <taxon>Anthemideae</taxon>
        <taxon>Anthemidinae</taxon>
        <taxon>Tanacetum</taxon>
    </lineage>
</organism>
<comment type="caution">
    <text evidence="1">The sequence shown here is derived from an EMBL/GenBank/DDBJ whole genome shotgun (WGS) entry which is preliminary data.</text>
</comment>
<evidence type="ECO:0000313" key="2">
    <source>
        <dbReference type="Proteomes" id="UP001151760"/>
    </source>
</evidence>
<evidence type="ECO:0000313" key="1">
    <source>
        <dbReference type="EMBL" id="GJS70983.1"/>
    </source>
</evidence>
<dbReference type="EMBL" id="BQNB010009972">
    <property type="protein sequence ID" value="GJS70983.1"/>
    <property type="molecule type" value="Genomic_DNA"/>
</dbReference>
<dbReference type="SUPFAM" id="SSF56672">
    <property type="entry name" value="DNA/RNA polymerases"/>
    <property type="match status" value="1"/>
</dbReference>
<dbReference type="Proteomes" id="UP001151760">
    <property type="component" value="Unassembled WGS sequence"/>
</dbReference>
<reference evidence="1" key="2">
    <citation type="submission" date="2022-01" db="EMBL/GenBank/DDBJ databases">
        <authorList>
            <person name="Yamashiro T."/>
            <person name="Shiraishi A."/>
            <person name="Satake H."/>
            <person name="Nakayama K."/>
        </authorList>
    </citation>
    <scope>NUCLEOTIDE SEQUENCE</scope>
</reference>
<sequence>MIASYKVSRIYMDGGSLVDIMYENCFNKLLEQVSLGISSPTTLLIGFLCERSYPGGVVNLKLKVGTHPLRQFNPLEAQHEGVNNQISGRFPTGAGVTTVKSDYPCKDVSIAAMMEESNLREIMWEPIPGGTPNEQKLIINPEYPNQRITIKAILDMKPPKNSTEIQSLNGKLAALSRFLSRASEKQIPFFKALVECNKNKIFKWTDEYEATFQDLKIFLTELPNLTTLISGETLTMYLAAS</sequence>
<gene>
    <name evidence="1" type="ORF">Tco_0703824</name>
</gene>
<reference evidence="1" key="1">
    <citation type="journal article" date="2022" name="Int. J. Mol. Sci.">
        <title>Draft Genome of Tanacetum Coccineum: Genomic Comparison of Closely Related Tanacetum-Family Plants.</title>
        <authorList>
            <person name="Yamashiro T."/>
            <person name="Shiraishi A."/>
            <person name="Nakayama K."/>
            <person name="Satake H."/>
        </authorList>
    </citation>
    <scope>NUCLEOTIDE SEQUENCE</scope>
</reference>
<protein>
    <submittedName>
        <fullName evidence="1">Uncharacterized protein</fullName>
    </submittedName>
</protein>
<dbReference type="Gene3D" id="3.30.70.270">
    <property type="match status" value="1"/>
</dbReference>
<accession>A0ABQ4Y1V4</accession>
<proteinExistence type="predicted"/>
<name>A0ABQ4Y1V4_9ASTR</name>